<evidence type="ECO:0000313" key="2">
    <source>
        <dbReference type="Proteomes" id="UP000235145"/>
    </source>
</evidence>
<sequence>MDLNKYSEWEAQVVQHTQKLAELIIELLIEDHPPKSRRGNTVPMQVLAYWTSTNAHDEYLRMSEIVIRDVVIKFLEEYLRRLNEADLARLVRIRSNEALILCTGYGKIAPPLRLENMHVEAVNQQSFWKPLHFMTYGYGMNSFEHQVYAMTLTSSADLLFLMMPNTHRSYVMNIRETNMAYYPTDDIYPSWDAFFKSITPPNFRNKSCLLNIKRPLKTMLN</sequence>
<accession>A0A9R1WBF0</accession>
<evidence type="ECO:0000313" key="1">
    <source>
        <dbReference type="EMBL" id="KAJ0219551.1"/>
    </source>
</evidence>
<proteinExistence type="predicted"/>
<dbReference type="EMBL" id="NBSK02000003">
    <property type="protein sequence ID" value="KAJ0219551.1"/>
    <property type="molecule type" value="Genomic_DNA"/>
</dbReference>
<dbReference type="Pfam" id="PF04827">
    <property type="entry name" value="Plant_tran"/>
    <property type="match status" value="1"/>
</dbReference>
<protein>
    <submittedName>
        <fullName evidence="1">Uncharacterized protein</fullName>
    </submittedName>
</protein>
<comment type="caution">
    <text evidence="1">The sequence shown here is derived from an EMBL/GenBank/DDBJ whole genome shotgun (WGS) entry which is preliminary data.</text>
</comment>
<dbReference type="AlphaFoldDB" id="A0A9R1WBF0"/>
<keyword evidence="2" id="KW-1185">Reference proteome</keyword>
<dbReference type="PANTHER" id="PTHR47150:SF6">
    <property type="entry name" value="OS01G0872900 PROTEIN"/>
    <property type="match status" value="1"/>
</dbReference>
<name>A0A9R1WBF0_LACSA</name>
<dbReference type="PANTHER" id="PTHR47150">
    <property type="entry name" value="OS12G0169200 PROTEIN"/>
    <property type="match status" value="1"/>
</dbReference>
<dbReference type="InterPro" id="IPR006912">
    <property type="entry name" value="Harbinger_derived_prot"/>
</dbReference>
<reference evidence="1 2" key="1">
    <citation type="journal article" date="2017" name="Nat. Commun.">
        <title>Genome assembly with in vitro proximity ligation data and whole-genome triplication in lettuce.</title>
        <authorList>
            <person name="Reyes-Chin-Wo S."/>
            <person name="Wang Z."/>
            <person name="Yang X."/>
            <person name="Kozik A."/>
            <person name="Arikit S."/>
            <person name="Song C."/>
            <person name="Xia L."/>
            <person name="Froenicke L."/>
            <person name="Lavelle D.O."/>
            <person name="Truco M.J."/>
            <person name="Xia R."/>
            <person name="Zhu S."/>
            <person name="Xu C."/>
            <person name="Xu H."/>
            <person name="Xu X."/>
            <person name="Cox K."/>
            <person name="Korf I."/>
            <person name="Meyers B.C."/>
            <person name="Michelmore R.W."/>
        </authorList>
    </citation>
    <scope>NUCLEOTIDE SEQUENCE [LARGE SCALE GENOMIC DNA]</scope>
    <source>
        <strain evidence="2">cv. Salinas</strain>
        <tissue evidence="1">Seedlings</tissue>
    </source>
</reference>
<gene>
    <name evidence="1" type="ORF">LSAT_V11C300115340</name>
</gene>
<organism evidence="1 2">
    <name type="scientific">Lactuca sativa</name>
    <name type="common">Garden lettuce</name>
    <dbReference type="NCBI Taxonomy" id="4236"/>
    <lineage>
        <taxon>Eukaryota</taxon>
        <taxon>Viridiplantae</taxon>
        <taxon>Streptophyta</taxon>
        <taxon>Embryophyta</taxon>
        <taxon>Tracheophyta</taxon>
        <taxon>Spermatophyta</taxon>
        <taxon>Magnoliopsida</taxon>
        <taxon>eudicotyledons</taxon>
        <taxon>Gunneridae</taxon>
        <taxon>Pentapetalae</taxon>
        <taxon>asterids</taxon>
        <taxon>campanulids</taxon>
        <taxon>Asterales</taxon>
        <taxon>Asteraceae</taxon>
        <taxon>Cichorioideae</taxon>
        <taxon>Cichorieae</taxon>
        <taxon>Lactucinae</taxon>
        <taxon>Lactuca</taxon>
    </lineage>
</organism>
<dbReference type="Proteomes" id="UP000235145">
    <property type="component" value="Unassembled WGS sequence"/>
</dbReference>